<dbReference type="PANTHER" id="PTHR30250">
    <property type="entry name" value="PST FAMILY PREDICTED COLANIC ACID TRANSPORTER"/>
    <property type="match status" value="1"/>
</dbReference>
<gene>
    <name evidence="7" type="ORF">C8J28_1308</name>
</gene>
<evidence type="ECO:0000256" key="5">
    <source>
        <dbReference type="ARBA" id="ARBA00023136"/>
    </source>
</evidence>
<feature type="transmembrane region" description="Helical" evidence="6">
    <location>
        <begin position="139"/>
        <end position="158"/>
    </location>
</feature>
<feature type="transmembrane region" description="Helical" evidence="6">
    <location>
        <begin position="37"/>
        <end position="60"/>
    </location>
</feature>
<keyword evidence="3 6" id="KW-0812">Transmembrane</keyword>
<dbReference type="AlphaFoldDB" id="A0A2T5JR62"/>
<evidence type="ECO:0000256" key="4">
    <source>
        <dbReference type="ARBA" id="ARBA00022989"/>
    </source>
</evidence>
<evidence type="ECO:0000256" key="6">
    <source>
        <dbReference type="SAM" id="Phobius"/>
    </source>
</evidence>
<reference evidence="7 8" key="1">
    <citation type="submission" date="2018-04" db="EMBL/GenBank/DDBJ databases">
        <title>Genomic Encyclopedia of Type Strains, Phase III (KMG-III): the genomes of soil and plant-associated and newly described type strains.</title>
        <authorList>
            <person name="Whitman W."/>
        </authorList>
    </citation>
    <scope>NUCLEOTIDE SEQUENCE [LARGE SCALE GENOMIC DNA]</scope>
    <source>
        <strain evidence="7 8">KA25</strain>
    </source>
</reference>
<proteinExistence type="predicted"/>
<keyword evidence="2" id="KW-1003">Cell membrane</keyword>
<protein>
    <submittedName>
        <fullName evidence="7">O-antigen/teichoic acid export membrane protein</fullName>
    </submittedName>
</protein>
<organism evidence="7 8">
    <name type="scientific">Cereibacter azotoformans</name>
    <dbReference type="NCBI Taxonomy" id="43057"/>
    <lineage>
        <taxon>Bacteria</taxon>
        <taxon>Pseudomonadati</taxon>
        <taxon>Pseudomonadota</taxon>
        <taxon>Alphaproteobacteria</taxon>
        <taxon>Rhodobacterales</taxon>
        <taxon>Paracoccaceae</taxon>
        <taxon>Cereibacter</taxon>
    </lineage>
</organism>
<feature type="transmembrane region" description="Helical" evidence="6">
    <location>
        <begin position="439"/>
        <end position="458"/>
    </location>
</feature>
<dbReference type="OrthoDB" id="7605542at2"/>
<comment type="subcellular location">
    <subcellularLocation>
        <location evidence="1">Cell membrane</location>
        <topology evidence="1">Multi-pass membrane protein</topology>
    </subcellularLocation>
</comment>
<sequence length="463" mass="49793">MLRHAILILSGNSFASLLLFARNIVVARLIPVEDYGIAATFAIAMAVVEMASQLGLHQLIVQARNGEDPRFQAALQGFQLLRGLLSGLLLAVLAGVLADFMNIPEVAWAYQVLALVPVLNALQHFDIHRLNRSMRFRPMILTGAVPAVLSLLAIWPLAAWLGDYRVMLGALLLQAASATITSHLVAEQPYRLVLDRAITRHALSFGWPLLVNGALLFAVYQGDRVIVGRELGMLELALFSMGVTVTLTPTLIMAKSLQNLFLPQLSQETDPRSDHHAALCQAVVQATLLSGAVLVPVVQIFGPWVITAALGDRYTALVPLLGLFAVQQGIRLLKNGPNLISLALGHSIDAMLANGVRVLFLPLAWILVVQGYGVVSLLLMGIVAELLGFALSIVLVLRRLELSLRPSWRPIALTLAMMAAATLSAVAPQAGLSRAADGAVLLLFAALSISSGLLYRHFRTSRG</sequence>
<dbReference type="Pfam" id="PF13440">
    <property type="entry name" value="Polysacc_synt_3"/>
    <property type="match status" value="1"/>
</dbReference>
<keyword evidence="5 6" id="KW-0472">Membrane</keyword>
<name>A0A2T5JR62_9RHOB</name>
<accession>A0A2T5JR62</accession>
<feature type="transmembrane region" description="Helical" evidence="6">
    <location>
        <begin position="232"/>
        <end position="254"/>
    </location>
</feature>
<feature type="transmembrane region" description="Helical" evidence="6">
    <location>
        <begin position="347"/>
        <end position="368"/>
    </location>
</feature>
<dbReference type="Proteomes" id="UP000244060">
    <property type="component" value="Unassembled WGS sequence"/>
</dbReference>
<dbReference type="EMBL" id="QAOT01000030">
    <property type="protein sequence ID" value="PTR10457.1"/>
    <property type="molecule type" value="Genomic_DNA"/>
</dbReference>
<evidence type="ECO:0000313" key="8">
    <source>
        <dbReference type="Proteomes" id="UP000244060"/>
    </source>
</evidence>
<evidence type="ECO:0000256" key="1">
    <source>
        <dbReference type="ARBA" id="ARBA00004651"/>
    </source>
</evidence>
<feature type="transmembrane region" description="Helical" evidence="6">
    <location>
        <begin position="374"/>
        <end position="396"/>
    </location>
</feature>
<feature type="transmembrane region" description="Helical" evidence="6">
    <location>
        <begin position="408"/>
        <end position="427"/>
    </location>
</feature>
<feature type="transmembrane region" description="Helical" evidence="6">
    <location>
        <begin position="107"/>
        <end position="127"/>
    </location>
</feature>
<dbReference type="PANTHER" id="PTHR30250:SF11">
    <property type="entry name" value="O-ANTIGEN TRANSPORTER-RELATED"/>
    <property type="match status" value="1"/>
</dbReference>
<feature type="transmembrane region" description="Helical" evidence="6">
    <location>
        <begin position="80"/>
        <end position="101"/>
    </location>
</feature>
<evidence type="ECO:0000256" key="3">
    <source>
        <dbReference type="ARBA" id="ARBA00022692"/>
    </source>
</evidence>
<evidence type="ECO:0000313" key="7">
    <source>
        <dbReference type="EMBL" id="PTR10457.1"/>
    </source>
</evidence>
<comment type="caution">
    <text evidence="7">The sequence shown here is derived from an EMBL/GenBank/DDBJ whole genome shotgun (WGS) entry which is preliminary data.</text>
</comment>
<keyword evidence="8" id="KW-1185">Reference proteome</keyword>
<dbReference type="InterPro" id="IPR050833">
    <property type="entry name" value="Poly_Biosynth_Transport"/>
</dbReference>
<feature type="transmembrane region" description="Helical" evidence="6">
    <location>
        <begin position="198"/>
        <end position="220"/>
    </location>
</feature>
<dbReference type="GO" id="GO:0005886">
    <property type="term" value="C:plasma membrane"/>
    <property type="evidence" value="ECO:0007669"/>
    <property type="project" value="UniProtKB-SubCell"/>
</dbReference>
<dbReference type="RefSeq" id="WP_108222566.1">
    <property type="nucleotide sequence ID" value="NZ_QAOT01000030.1"/>
</dbReference>
<evidence type="ECO:0000256" key="2">
    <source>
        <dbReference type="ARBA" id="ARBA00022475"/>
    </source>
</evidence>
<keyword evidence="4 6" id="KW-1133">Transmembrane helix</keyword>
<feature type="transmembrane region" description="Helical" evidence="6">
    <location>
        <begin position="304"/>
        <end position="326"/>
    </location>
</feature>